<keyword evidence="3" id="KW-1185">Reference proteome</keyword>
<sequence>MKGYPTSTSPTIGGEAEEEEGPIGWEEMGDWPQRLPHTSVRHKPLRELGLKRFWSAVRSSNSSSSSQCEQGLGDSPVTDDGSKPPPNCSLPLLQVITAMFVN</sequence>
<dbReference type="AlphaFoldDB" id="A0AAW1MDR6"/>
<name>A0AAW1MDR6_POPJA</name>
<dbReference type="EMBL" id="JASPKY010000058">
    <property type="protein sequence ID" value="KAK9744426.1"/>
    <property type="molecule type" value="Genomic_DNA"/>
</dbReference>
<feature type="compositionally biased region" description="Polar residues" evidence="1">
    <location>
        <begin position="1"/>
        <end position="11"/>
    </location>
</feature>
<organism evidence="2 3">
    <name type="scientific">Popillia japonica</name>
    <name type="common">Japanese beetle</name>
    <dbReference type="NCBI Taxonomy" id="7064"/>
    <lineage>
        <taxon>Eukaryota</taxon>
        <taxon>Metazoa</taxon>
        <taxon>Ecdysozoa</taxon>
        <taxon>Arthropoda</taxon>
        <taxon>Hexapoda</taxon>
        <taxon>Insecta</taxon>
        <taxon>Pterygota</taxon>
        <taxon>Neoptera</taxon>
        <taxon>Endopterygota</taxon>
        <taxon>Coleoptera</taxon>
        <taxon>Polyphaga</taxon>
        <taxon>Scarabaeiformia</taxon>
        <taxon>Scarabaeidae</taxon>
        <taxon>Rutelinae</taxon>
        <taxon>Popillia</taxon>
    </lineage>
</organism>
<accession>A0AAW1MDR6</accession>
<feature type="region of interest" description="Disordered" evidence="1">
    <location>
        <begin position="59"/>
        <end position="89"/>
    </location>
</feature>
<comment type="caution">
    <text evidence="2">The sequence shown here is derived from an EMBL/GenBank/DDBJ whole genome shotgun (WGS) entry which is preliminary data.</text>
</comment>
<dbReference type="Proteomes" id="UP001458880">
    <property type="component" value="Unassembled WGS sequence"/>
</dbReference>
<reference evidence="2 3" key="1">
    <citation type="journal article" date="2024" name="BMC Genomics">
        <title>De novo assembly and annotation of Popillia japonica's genome with initial clues to its potential as an invasive pest.</title>
        <authorList>
            <person name="Cucini C."/>
            <person name="Boschi S."/>
            <person name="Funari R."/>
            <person name="Cardaioli E."/>
            <person name="Iannotti N."/>
            <person name="Marturano G."/>
            <person name="Paoli F."/>
            <person name="Bruttini M."/>
            <person name="Carapelli A."/>
            <person name="Frati F."/>
            <person name="Nardi F."/>
        </authorList>
    </citation>
    <scope>NUCLEOTIDE SEQUENCE [LARGE SCALE GENOMIC DNA]</scope>
    <source>
        <strain evidence="2">DMR45628</strain>
    </source>
</reference>
<protein>
    <submittedName>
        <fullName evidence="2">Uncharacterized protein</fullName>
    </submittedName>
</protein>
<evidence type="ECO:0000256" key="1">
    <source>
        <dbReference type="SAM" id="MobiDB-lite"/>
    </source>
</evidence>
<gene>
    <name evidence="2" type="ORF">QE152_g7798</name>
</gene>
<evidence type="ECO:0000313" key="2">
    <source>
        <dbReference type="EMBL" id="KAK9744426.1"/>
    </source>
</evidence>
<proteinExistence type="predicted"/>
<feature type="region of interest" description="Disordered" evidence="1">
    <location>
        <begin position="1"/>
        <end position="42"/>
    </location>
</feature>
<evidence type="ECO:0000313" key="3">
    <source>
        <dbReference type="Proteomes" id="UP001458880"/>
    </source>
</evidence>